<dbReference type="CDD" id="cd00038">
    <property type="entry name" value="CAP_ED"/>
    <property type="match status" value="1"/>
</dbReference>
<accession>A0A5B8CPY0</accession>
<feature type="domain" description="Cyclic nucleotide-binding" evidence="4">
    <location>
        <begin position="10"/>
        <end position="97"/>
    </location>
</feature>
<dbReference type="InterPro" id="IPR012318">
    <property type="entry name" value="HTH_CRP"/>
</dbReference>
<dbReference type="KEGG" id="mmec:FIU01_01340"/>
<dbReference type="EMBL" id="CP040946">
    <property type="protein sequence ID" value="QDC43298.1"/>
    <property type="molecule type" value="Genomic_DNA"/>
</dbReference>
<evidence type="ECO:0000256" key="1">
    <source>
        <dbReference type="ARBA" id="ARBA00023015"/>
    </source>
</evidence>
<dbReference type="PANTHER" id="PTHR24567">
    <property type="entry name" value="CRP FAMILY TRANSCRIPTIONAL REGULATORY PROTEIN"/>
    <property type="match status" value="1"/>
</dbReference>
<organism evidence="6 7">
    <name type="scientific">Methylophilus medardicus</name>
    <dbReference type="NCBI Taxonomy" id="2588534"/>
    <lineage>
        <taxon>Bacteria</taxon>
        <taxon>Pseudomonadati</taxon>
        <taxon>Pseudomonadota</taxon>
        <taxon>Betaproteobacteria</taxon>
        <taxon>Nitrosomonadales</taxon>
        <taxon>Methylophilaceae</taxon>
        <taxon>Methylophilus</taxon>
    </lineage>
</organism>
<dbReference type="PANTHER" id="PTHR24567:SF74">
    <property type="entry name" value="HTH-TYPE TRANSCRIPTIONAL REGULATOR ARCR"/>
    <property type="match status" value="1"/>
</dbReference>
<dbReference type="AlphaFoldDB" id="A0A5B8CPY0"/>
<dbReference type="InterPro" id="IPR000595">
    <property type="entry name" value="cNMP-bd_dom"/>
</dbReference>
<dbReference type="SUPFAM" id="SSF51206">
    <property type="entry name" value="cAMP-binding domain-like"/>
    <property type="match status" value="1"/>
</dbReference>
<keyword evidence="1" id="KW-0805">Transcription regulation</keyword>
<evidence type="ECO:0000259" key="5">
    <source>
        <dbReference type="PROSITE" id="PS51063"/>
    </source>
</evidence>
<evidence type="ECO:0000259" key="4">
    <source>
        <dbReference type="PROSITE" id="PS50042"/>
    </source>
</evidence>
<evidence type="ECO:0000313" key="6">
    <source>
        <dbReference type="EMBL" id="QDC43298.1"/>
    </source>
</evidence>
<dbReference type="RefSeq" id="WP_140002219.1">
    <property type="nucleotide sequence ID" value="NZ_CP040946.1"/>
</dbReference>
<dbReference type="OrthoDB" id="8969464at2"/>
<dbReference type="InterPro" id="IPR018490">
    <property type="entry name" value="cNMP-bd_dom_sf"/>
</dbReference>
<evidence type="ECO:0000256" key="3">
    <source>
        <dbReference type="ARBA" id="ARBA00023163"/>
    </source>
</evidence>
<keyword evidence="7" id="KW-1185">Reference proteome</keyword>
<dbReference type="PROSITE" id="PS51063">
    <property type="entry name" value="HTH_CRP_2"/>
    <property type="match status" value="1"/>
</dbReference>
<keyword evidence="2" id="KW-0238">DNA-binding</keyword>
<dbReference type="InterPro" id="IPR036390">
    <property type="entry name" value="WH_DNA-bd_sf"/>
</dbReference>
<evidence type="ECO:0000256" key="2">
    <source>
        <dbReference type="ARBA" id="ARBA00023125"/>
    </source>
</evidence>
<dbReference type="PROSITE" id="PS50042">
    <property type="entry name" value="CNMP_BINDING_3"/>
    <property type="match status" value="1"/>
</dbReference>
<proteinExistence type="predicted"/>
<dbReference type="GO" id="GO:0003700">
    <property type="term" value="F:DNA-binding transcription factor activity"/>
    <property type="evidence" value="ECO:0007669"/>
    <property type="project" value="TreeGrafter"/>
</dbReference>
<dbReference type="Proteomes" id="UP000311008">
    <property type="component" value="Chromosome"/>
</dbReference>
<dbReference type="GO" id="GO:0005829">
    <property type="term" value="C:cytosol"/>
    <property type="evidence" value="ECO:0007669"/>
    <property type="project" value="TreeGrafter"/>
</dbReference>
<dbReference type="InterPro" id="IPR014710">
    <property type="entry name" value="RmlC-like_jellyroll"/>
</dbReference>
<dbReference type="Pfam" id="PF13545">
    <property type="entry name" value="HTH_Crp_2"/>
    <property type="match status" value="1"/>
</dbReference>
<sequence length="243" mass="26729">MKHTLQHNQLVGLLDKDCHDRLLKHGEWVRLIPGQQLITPEESLDYAYFPVGGVVALIMQQANDKPIALALVGLEGMVGLVAALGVQLEPYAANVLSPGFALRVSAKHVYTLKAKHKHFCRALDTYIAGIHARFAQAAVCYGQHDLQQRLAWLLLTYSQRVSATEFVMTQALLANLLGVRRSGINKAASSLQDAQILHYSRGQMQLLNPVALLEKACQCYAMDTLQSGVVIAQHPHAEDAKPH</sequence>
<evidence type="ECO:0000313" key="7">
    <source>
        <dbReference type="Proteomes" id="UP000311008"/>
    </source>
</evidence>
<dbReference type="Gene3D" id="2.60.120.10">
    <property type="entry name" value="Jelly Rolls"/>
    <property type="match status" value="1"/>
</dbReference>
<dbReference type="GO" id="GO:0003677">
    <property type="term" value="F:DNA binding"/>
    <property type="evidence" value="ECO:0007669"/>
    <property type="project" value="UniProtKB-KW"/>
</dbReference>
<protein>
    <submittedName>
        <fullName evidence="6">Crp/Fnr family transcriptional regulator</fullName>
    </submittedName>
</protein>
<dbReference type="InterPro" id="IPR050397">
    <property type="entry name" value="Env_Response_Regulators"/>
</dbReference>
<gene>
    <name evidence="6" type="ORF">FIU01_01340</name>
</gene>
<reference evidence="7" key="1">
    <citation type="journal article" date="2019" name="ISME J.">
        <title>Evolution in action: habitat transition from sediment to the pelagial leads to genome streamlining in Methylophilaceae.</title>
        <authorList>
            <person name="Salcher M."/>
            <person name="Schaefle D."/>
            <person name="Kaspar M."/>
            <person name="Neuenschwander S.M."/>
            <person name="Ghai R."/>
        </authorList>
    </citation>
    <scope>NUCLEOTIDE SEQUENCE [LARGE SCALE GENOMIC DNA]</scope>
    <source>
        <strain evidence="7">MMS-M-51</strain>
    </source>
</reference>
<keyword evidence="3" id="KW-0804">Transcription</keyword>
<feature type="domain" description="HTH crp-type" evidence="5">
    <location>
        <begin position="144"/>
        <end position="210"/>
    </location>
</feature>
<dbReference type="SUPFAM" id="SSF46785">
    <property type="entry name" value="Winged helix' DNA-binding domain"/>
    <property type="match status" value="1"/>
</dbReference>
<name>A0A5B8CPY0_9PROT</name>